<dbReference type="KEGG" id="falb:HYN59_14805"/>
<dbReference type="EMBL" id="CP029186">
    <property type="protein sequence ID" value="AWH86299.1"/>
    <property type="molecule type" value="Genomic_DNA"/>
</dbReference>
<proteinExistence type="predicted"/>
<dbReference type="Proteomes" id="UP000244929">
    <property type="component" value="Chromosome"/>
</dbReference>
<dbReference type="PANTHER" id="PTHR39639">
    <property type="entry name" value="CHROMOSOME 16, WHOLE GENOME SHOTGUN SEQUENCE"/>
    <property type="match status" value="1"/>
</dbReference>
<dbReference type="RefSeq" id="WP_108779022.1">
    <property type="nucleotide sequence ID" value="NZ_CP029186.1"/>
</dbReference>
<sequence>MIDLETANNNLLSEIESVRSEIKTDNFSMAVRELIQIFKDGDLELFPSYQRLFRWDDAQKSRFIESLLMGIPTPPIFIAQKKGSKWTIVDVLQRISTILQLMGLFKDNKGVVKPTFTFTATEKLPSIEGMKWDQLDEDVQRIIKMSKLDLKIILVEDNITAQYELFKRLNTGAVALSAQEIRNCLIIMVNEEYYNKIDTLKNDAHFKNTIKLTDAKNEIEFPMELILRYFILKFDSIDFTKYNMSSDLLADFIDKETARIIQSESFVLDTEIEIFKRVFNLLDEVLSDEAFRKFNVEKDVFEGAFLQTSFEGIVSGIAHNIDYYENDGKDSLKEKIKNMYKDATFIEAAKRGNKALPRIQNMIAFSNTYFLPDAN</sequence>
<evidence type="ECO:0000259" key="1">
    <source>
        <dbReference type="Pfam" id="PF03235"/>
    </source>
</evidence>
<name>A0A2S1R141_9FLAO</name>
<evidence type="ECO:0000313" key="3">
    <source>
        <dbReference type="Proteomes" id="UP000244929"/>
    </source>
</evidence>
<dbReference type="InterPro" id="IPR004919">
    <property type="entry name" value="GmrSD_N"/>
</dbReference>
<reference evidence="2 3" key="1">
    <citation type="submission" date="2018-04" db="EMBL/GenBank/DDBJ databases">
        <title>Genome sequencing of Flavobacterium sp. HYN0059.</title>
        <authorList>
            <person name="Yi H."/>
            <person name="Baek C."/>
        </authorList>
    </citation>
    <scope>NUCLEOTIDE SEQUENCE [LARGE SCALE GENOMIC DNA]</scope>
    <source>
        <strain evidence="2 3">HYN0059</strain>
    </source>
</reference>
<accession>A0A2S1R141</accession>
<organism evidence="2 3">
    <name type="scientific">Flavobacterium album</name>
    <dbReference type="NCBI Taxonomy" id="2175091"/>
    <lineage>
        <taxon>Bacteria</taxon>
        <taxon>Pseudomonadati</taxon>
        <taxon>Bacteroidota</taxon>
        <taxon>Flavobacteriia</taxon>
        <taxon>Flavobacteriales</taxon>
        <taxon>Flavobacteriaceae</taxon>
        <taxon>Flavobacterium</taxon>
    </lineage>
</organism>
<dbReference type="OrthoDB" id="9764212at2"/>
<dbReference type="Pfam" id="PF03235">
    <property type="entry name" value="GmrSD_N"/>
    <property type="match status" value="1"/>
</dbReference>
<dbReference type="AlphaFoldDB" id="A0A2S1R141"/>
<protein>
    <submittedName>
        <fullName evidence="2">DUF262 domain-containing protein</fullName>
    </submittedName>
</protein>
<feature type="domain" description="GmrSD restriction endonucleases N-terminal" evidence="1">
    <location>
        <begin position="36"/>
        <end position="186"/>
    </location>
</feature>
<evidence type="ECO:0000313" key="2">
    <source>
        <dbReference type="EMBL" id="AWH86299.1"/>
    </source>
</evidence>
<keyword evidence="3" id="KW-1185">Reference proteome</keyword>
<dbReference type="PANTHER" id="PTHR39639:SF1">
    <property type="entry name" value="DUF262 DOMAIN-CONTAINING PROTEIN"/>
    <property type="match status" value="1"/>
</dbReference>
<gene>
    <name evidence="2" type="ORF">HYN59_14805</name>
</gene>